<evidence type="ECO:0000313" key="4">
    <source>
        <dbReference type="Proteomes" id="UP000264753"/>
    </source>
</evidence>
<dbReference type="EMBL" id="DOOG01000127">
    <property type="protein sequence ID" value="HBU99202.1"/>
    <property type="molecule type" value="Genomic_DNA"/>
</dbReference>
<protein>
    <recommendedName>
        <fullName evidence="5">Heparinase</fullName>
    </recommendedName>
</protein>
<gene>
    <name evidence="1" type="ORF">DEF21_15050</name>
    <name evidence="2" type="ORF">DHR80_11425</name>
</gene>
<dbReference type="RefSeq" id="WP_276653897.1">
    <property type="nucleotide sequence ID" value="NZ_DOOG01000127.1"/>
</dbReference>
<accession>A0A358HW37</accession>
<evidence type="ECO:0008006" key="5">
    <source>
        <dbReference type="Google" id="ProtNLM"/>
    </source>
</evidence>
<comment type="caution">
    <text evidence="1">The sequence shown here is derived from an EMBL/GenBank/DDBJ whole genome shotgun (WGS) entry which is preliminary data.</text>
</comment>
<evidence type="ECO:0000313" key="1">
    <source>
        <dbReference type="EMBL" id="HBU99202.1"/>
    </source>
</evidence>
<organism evidence="1 4">
    <name type="scientific">Thalassospira lucentensis</name>
    <dbReference type="NCBI Taxonomy" id="168935"/>
    <lineage>
        <taxon>Bacteria</taxon>
        <taxon>Pseudomonadati</taxon>
        <taxon>Pseudomonadota</taxon>
        <taxon>Alphaproteobacteria</taxon>
        <taxon>Rhodospirillales</taxon>
        <taxon>Thalassospiraceae</taxon>
        <taxon>Thalassospira</taxon>
    </lineage>
</organism>
<dbReference type="Proteomes" id="UP000264179">
    <property type="component" value="Unassembled WGS sequence"/>
</dbReference>
<reference evidence="3 4" key="1">
    <citation type="journal article" date="2018" name="Nat. Biotechnol.">
        <title>A standardized bacterial taxonomy based on genome phylogeny substantially revises the tree of life.</title>
        <authorList>
            <person name="Parks D.H."/>
            <person name="Chuvochina M."/>
            <person name="Waite D.W."/>
            <person name="Rinke C."/>
            <person name="Skarshewski A."/>
            <person name="Chaumeil P.A."/>
            <person name="Hugenholtz P."/>
        </authorList>
    </citation>
    <scope>NUCLEOTIDE SEQUENCE [LARGE SCALE GENOMIC DNA]</scope>
    <source>
        <strain evidence="1">UBA8707</strain>
        <strain evidence="2">UBA9881</strain>
    </source>
</reference>
<dbReference type="Proteomes" id="UP000264753">
    <property type="component" value="Unassembled WGS sequence"/>
</dbReference>
<proteinExistence type="predicted"/>
<dbReference type="AlphaFoldDB" id="A0A358HW37"/>
<sequence length="501" mass="54827">MSLPIASTSIAERSQRLARLIADQLAERQQPDGTFEQHSFYAPAFAAALWAQLDPALYAPQIEAALSALEAEQQTPRYHREFIEYGLRQIPGLCAERLATILRTAPTQSPDVANWQVLGMINRHLSLKKGAGKNRKLINWLQWAFIRLRYWRTPLFWDRPTCFSGQYHAFCAALLTDSPETAHRIIAYKATALIAELSGDHGYANLLGRGAGQSFGAVCALYALTKHGFQTQADAILFRLETAALMTGTIPLNLISPADLPSDPGPANPATPGWYSYNRHDDYLAFAGYWLLKIATSPTPPKPQPTAPNLKAAPIAIFSNATYQAQMCLGGKRSFDLTPCPVVLTGSGTTTTLLFAPTGGEEDAPSLYGPASIPLPATSDGKYFAQICKATRCQNTVRIDFTLAGISGNRTITFEDTQITVTDKIATKCDLLRLLVHHEAYLTQTKKKQLHAPDLGITFKADQDLAIEGANHFTAAGLARRVIAPHTDHVTLRICWGSDHD</sequence>
<evidence type="ECO:0000313" key="3">
    <source>
        <dbReference type="Proteomes" id="UP000264179"/>
    </source>
</evidence>
<evidence type="ECO:0000313" key="2">
    <source>
        <dbReference type="EMBL" id="HCW67792.1"/>
    </source>
</evidence>
<dbReference type="EMBL" id="DPOP01000092">
    <property type="protein sequence ID" value="HCW67792.1"/>
    <property type="molecule type" value="Genomic_DNA"/>
</dbReference>
<name>A0A358HW37_9PROT</name>